<reference evidence="2" key="1">
    <citation type="submission" date="2021-02" db="EMBL/GenBank/DDBJ databases">
        <authorList>
            <person name="Dougan E. K."/>
            <person name="Rhodes N."/>
            <person name="Thang M."/>
            <person name="Chan C."/>
        </authorList>
    </citation>
    <scope>NUCLEOTIDE SEQUENCE</scope>
</reference>
<feature type="region of interest" description="Disordered" evidence="1">
    <location>
        <begin position="90"/>
        <end position="126"/>
    </location>
</feature>
<feature type="non-terminal residue" evidence="2">
    <location>
        <position position="1"/>
    </location>
</feature>
<comment type="caution">
    <text evidence="2">The sequence shown here is derived from an EMBL/GenBank/DDBJ whole genome shotgun (WGS) entry which is preliminary data.</text>
</comment>
<feature type="non-terminal residue" evidence="2">
    <location>
        <position position="182"/>
    </location>
</feature>
<dbReference type="EMBL" id="CAJNNV010029536">
    <property type="protein sequence ID" value="CAE8628912.1"/>
    <property type="molecule type" value="Genomic_DNA"/>
</dbReference>
<feature type="region of interest" description="Disordered" evidence="1">
    <location>
        <begin position="1"/>
        <end position="62"/>
    </location>
</feature>
<name>A0A813GRA1_POLGL</name>
<organism evidence="2 3">
    <name type="scientific">Polarella glacialis</name>
    <name type="common">Dinoflagellate</name>
    <dbReference type="NCBI Taxonomy" id="89957"/>
    <lineage>
        <taxon>Eukaryota</taxon>
        <taxon>Sar</taxon>
        <taxon>Alveolata</taxon>
        <taxon>Dinophyceae</taxon>
        <taxon>Suessiales</taxon>
        <taxon>Suessiaceae</taxon>
        <taxon>Polarella</taxon>
    </lineage>
</organism>
<evidence type="ECO:0000313" key="3">
    <source>
        <dbReference type="Proteomes" id="UP000654075"/>
    </source>
</evidence>
<gene>
    <name evidence="2" type="ORF">PGLA1383_LOCUS45510</name>
</gene>
<protein>
    <submittedName>
        <fullName evidence="2">Uncharacterized protein</fullName>
    </submittedName>
</protein>
<accession>A0A813GRA1</accession>
<dbReference type="AlphaFoldDB" id="A0A813GRA1"/>
<evidence type="ECO:0000256" key="1">
    <source>
        <dbReference type="SAM" id="MobiDB-lite"/>
    </source>
</evidence>
<proteinExistence type="predicted"/>
<dbReference type="Proteomes" id="UP000654075">
    <property type="component" value="Unassembled WGS sequence"/>
</dbReference>
<sequence length="182" mass="18746">QPGLCLSPRQGHLPPPRSATLAGDVEARSPLQGAVAPGREGQRTHLAPAAPPAPAAAQSRPQALAAGSFVANPFGALRPSQLAGPAWIPAVTTPRGQRPHEASSPAISASAVTPSPALMSESPRDQKRVLRLDGAADCSDLGDGEDSPSAPKFQLLRRLAAVEAKMEAESLAREKDALVRAQ</sequence>
<keyword evidence="3" id="KW-1185">Reference proteome</keyword>
<evidence type="ECO:0000313" key="2">
    <source>
        <dbReference type="EMBL" id="CAE8628912.1"/>
    </source>
</evidence>